<dbReference type="EMBL" id="JABBWG010000013">
    <property type="protein sequence ID" value="KAG1817502.1"/>
    <property type="molecule type" value="Genomic_DNA"/>
</dbReference>
<accession>A0A9P7EC11</accession>
<sequence>MLPSLDEDEIQKSVSSLQDVVVVESAMKLYNELDSLSETHFTYQLRANGLHDLLITTEDRLVQFWPGRPTLQTFLIVRRGILTSSSCPTLQICRTFQSPVLPKTRRAWEISQPHPRLRCTVCLPHLLEKMDWSIQNLNRERCD</sequence>
<dbReference type="RefSeq" id="XP_041193744.1">
    <property type="nucleotide sequence ID" value="XM_041335470.1"/>
</dbReference>
<evidence type="ECO:0000313" key="1">
    <source>
        <dbReference type="EMBL" id="KAG1817502.1"/>
    </source>
</evidence>
<dbReference type="GeneID" id="64629487"/>
<organism evidence="1 2">
    <name type="scientific">Suillus subaureus</name>
    <dbReference type="NCBI Taxonomy" id="48587"/>
    <lineage>
        <taxon>Eukaryota</taxon>
        <taxon>Fungi</taxon>
        <taxon>Dikarya</taxon>
        <taxon>Basidiomycota</taxon>
        <taxon>Agaricomycotina</taxon>
        <taxon>Agaricomycetes</taxon>
        <taxon>Agaricomycetidae</taxon>
        <taxon>Boletales</taxon>
        <taxon>Suillineae</taxon>
        <taxon>Suillaceae</taxon>
        <taxon>Suillus</taxon>
    </lineage>
</organism>
<reference evidence="1" key="1">
    <citation type="journal article" date="2020" name="New Phytol.">
        <title>Comparative genomics reveals dynamic genome evolution in host specialist ectomycorrhizal fungi.</title>
        <authorList>
            <person name="Lofgren L.A."/>
            <person name="Nguyen N.H."/>
            <person name="Vilgalys R."/>
            <person name="Ruytinx J."/>
            <person name="Liao H.L."/>
            <person name="Branco S."/>
            <person name="Kuo A."/>
            <person name="LaButti K."/>
            <person name="Lipzen A."/>
            <person name="Andreopoulos W."/>
            <person name="Pangilinan J."/>
            <person name="Riley R."/>
            <person name="Hundley H."/>
            <person name="Na H."/>
            <person name="Barry K."/>
            <person name="Grigoriev I.V."/>
            <person name="Stajich J.E."/>
            <person name="Kennedy P.G."/>
        </authorList>
    </citation>
    <scope>NUCLEOTIDE SEQUENCE</scope>
    <source>
        <strain evidence="1">MN1</strain>
    </source>
</reference>
<dbReference type="AlphaFoldDB" id="A0A9P7EC11"/>
<dbReference type="OrthoDB" id="10545974at2759"/>
<comment type="caution">
    <text evidence="1">The sequence shown here is derived from an EMBL/GenBank/DDBJ whole genome shotgun (WGS) entry which is preliminary data.</text>
</comment>
<keyword evidence="2" id="KW-1185">Reference proteome</keyword>
<proteinExistence type="predicted"/>
<name>A0A9P7EC11_9AGAM</name>
<gene>
    <name evidence="1" type="ORF">BJ212DRAFT_1349618</name>
</gene>
<evidence type="ECO:0000313" key="2">
    <source>
        <dbReference type="Proteomes" id="UP000807769"/>
    </source>
</evidence>
<dbReference type="Proteomes" id="UP000807769">
    <property type="component" value="Unassembled WGS sequence"/>
</dbReference>
<protein>
    <submittedName>
        <fullName evidence="1">Uncharacterized protein</fullName>
    </submittedName>
</protein>